<sequence length="54" mass="5906">MLDTRARIPVRQVVATRVIAEEAAVGRRTGDGSVRMHANGHAEISRSFDGRLFA</sequence>
<organism evidence="1 2">
    <name type="scientific">Streptomyces vulcanius</name>
    <dbReference type="NCBI Taxonomy" id="1441876"/>
    <lineage>
        <taxon>Bacteria</taxon>
        <taxon>Bacillati</taxon>
        <taxon>Actinomycetota</taxon>
        <taxon>Actinomycetes</taxon>
        <taxon>Kitasatosporales</taxon>
        <taxon>Streptomycetaceae</taxon>
        <taxon>Streptomyces</taxon>
    </lineage>
</organism>
<dbReference type="EMBL" id="JBHSFK010000015">
    <property type="protein sequence ID" value="MFC4502491.1"/>
    <property type="molecule type" value="Genomic_DNA"/>
</dbReference>
<comment type="caution">
    <text evidence="1">The sequence shown here is derived from an EMBL/GenBank/DDBJ whole genome shotgun (WGS) entry which is preliminary data.</text>
</comment>
<keyword evidence="2" id="KW-1185">Reference proteome</keyword>
<evidence type="ECO:0000313" key="1">
    <source>
        <dbReference type="EMBL" id="MFC4502491.1"/>
    </source>
</evidence>
<gene>
    <name evidence="1" type="ORF">ACFPIH_23685</name>
</gene>
<proteinExistence type="predicted"/>
<name>A0ABV9AVH2_9ACTN</name>
<reference evidence="2" key="1">
    <citation type="journal article" date="2019" name="Int. J. Syst. Evol. Microbiol.">
        <title>The Global Catalogue of Microorganisms (GCM) 10K type strain sequencing project: providing services to taxonomists for standard genome sequencing and annotation.</title>
        <authorList>
            <consortium name="The Broad Institute Genomics Platform"/>
            <consortium name="The Broad Institute Genome Sequencing Center for Infectious Disease"/>
            <person name="Wu L."/>
            <person name="Ma J."/>
        </authorList>
    </citation>
    <scope>NUCLEOTIDE SEQUENCE [LARGE SCALE GENOMIC DNA]</scope>
    <source>
        <strain evidence="2">CGMCC 4.7177</strain>
    </source>
</reference>
<dbReference type="Proteomes" id="UP001595839">
    <property type="component" value="Unassembled WGS sequence"/>
</dbReference>
<evidence type="ECO:0000313" key="2">
    <source>
        <dbReference type="Proteomes" id="UP001595839"/>
    </source>
</evidence>
<dbReference type="RefSeq" id="WP_381174927.1">
    <property type="nucleotide sequence ID" value="NZ_JBHSFK010000015.1"/>
</dbReference>
<accession>A0ABV9AVH2</accession>
<protein>
    <submittedName>
        <fullName evidence="1">Uncharacterized protein</fullName>
    </submittedName>
</protein>